<keyword evidence="13 16" id="KW-0472">Membrane</keyword>
<evidence type="ECO:0000256" key="1">
    <source>
        <dbReference type="ARBA" id="ARBA00004225"/>
    </source>
</evidence>
<comment type="catalytic activity">
    <reaction evidence="15">
        <text>a ubiquinone + NADH + 5 H(+)(in) = a ubiquinol + NAD(+) + 4 H(+)(out)</text>
        <dbReference type="Rhea" id="RHEA:29091"/>
        <dbReference type="Rhea" id="RHEA-COMP:9565"/>
        <dbReference type="Rhea" id="RHEA-COMP:9566"/>
        <dbReference type="ChEBI" id="CHEBI:15378"/>
        <dbReference type="ChEBI" id="CHEBI:16389"/>
        <dbReference type="ChEBI" id="CHEBI:17976"/>
        <dbReference type="ChEBI" id="CHEBI:57540"/>
        <dbReference type="ChEBI" id="CHEBI:57945"/>
        <dbReference type="EC" id="7.1.1.2"/>
    </reaction>
</comment>
<keyword evidence="8" id="KW-1278">Translocase</keyword>
<accession>H9BJX7</accession>
<sequence>MLILMTTSMTLSMIFLFMKHPLSMGLVLLIQSITTSLITGMFNHNFWFSYILFLIMIGGMLVLFIYMTSVASNEMFKYSNKLLTLSLMMMLIMIIAIMLVDKTFMNMNLFTTDLNMINENSLYNLTLSKYLNPPSSMILLIIIIYLLISLIAMVKITDIKHGPLRQKT</sequence>
<evidence type="ECO:0000256" key="13">
    <source>
        <dbReference type="ARBA" id="ARBA00023136"/>
    </source>
</evidence>
<dbReference type="GO" id="GO:0031966">
    <property type="term" value="C:mitochondrial membrane"/>
    <property type="evidence" value="ECO:0007669"/>
    <property type="project" value="UniProtKB-SubCell"/>
</dbReference>
<dbReference type="InterPro" id="IPR050269">
    <property type="entry name" value="ComplexI_Subunit6"/>
</dbReference>
<keyword evidence="12 17" id="KW-0496">Mitochondrion</keyword>
<reference evidence="17" key="2">
    <citation type="journal article" date="2012" name="Mol. Phylogenet. Evol.">
        <title>Phylogenetically informative rearrangements in mitochondrial genomes of Coleoptera, and monophyly of aquatic elateriform beetles (Dryopoidea).</title>
        <authorList>
            <person name="Timmermans M.J."/>
            <person name="Vogler A.P."/>
        </authorList>
    </citation>
    <scope>NUCLEOTIDE SEQUENCE</scope>
</reference>
<proteinExistence type="inferred from homology"/>
<comment type="similarity">
    <text evidence="2">Belongs to the complex I subunit 6 family.</text>
</comment>
<keyword evidence="5" id="KW-0813">Transport</keyword>
<gene>
    <name evidence="17" type="primary">ND6</name>
</gene>
<comment type="subcellular location">
    <subcellularLocation>
        <location evidence="1">Mitochondrion membrane</location>
        <topology evidence="1">Multi-pass membrane protein</topology>
    </subcellularLocation>
</comment>
<geneLocation type="mitochondrion" evidence="17"/>
<dbReference type="EC" id="7.1.1.2" evidence="3"/>
<reference evidence="17" key="1">
    <citation type="submission" date="2011-11" db="EMBL/GenBank/DDBJ databases">
        <authorList>
            <person name="Timmermans M.J.T.N."/>
            <person name="Vogler A.P."/>
        </authorList>
    </citation>
    <scope>NUCLEOTIDE SEQUENCE</scope>
</reference>
<dbReference type="PANTHER" id="PTHR11435">
    <property type="entry name" value="NADH UBIQUINONE OXIDOREDUCTASE SUBUNIT ND6"/>
    <property type="match status" value="1"/>
</dbReference>
<keyword evidence="11" id="KW-0520">NAD</keyword>
<evidence type="ECO:0000256" key="3">
    <source>
        <dbReference type="ARBA" id="ARBA00012944"/>
    </source>
</evidence>
<evidence type="ECO:0000256" key="9">
    <source>
        <dbReference type="ARBA" id="ARBA00022982"/>
    </source>
</evidence>
<keyword evidence="9" id="KW-0249">Electron transport</keyword>
<keyword evidence="7 16" id="KW-0812">Transmembrane</keyword>
<evidence type="ECO:0000256" key="10">
    <source>
        <dbReference type="ARBA" id="ARBA00022989"/>
    </source>
</evidence>
<evidence type="ECO:0000256" key="12">
    <source>
        <dbReference type="ARBA" id="ARBA00023128"/>
    </source>
</evidence>
<dbReference type="AlphaFoldDB" id="H9BJX7"/>
<feature type="transmembrane region" description="Helical" evidence="16">
    <location>
        <begin position="46"/>
        <end position="70"/>
    </location>
</feature>
<evidence type="ECO:0000256" key="11">
    <source>
        <dbReference type="ARBA" id="ARBA00023027"/>
    </source>
</evidence>
<protein>
    <recommendedName>
        <fullName evidence="4">NADH-ubiquinone oxidoreductase chain 6</fullName>
        <ecNumber evidence="3">7.1.1.2</ecNumber>
    </recommendedName>
    <alternativeName>
        <fullName evidence="14">NADH dehydrogenase subunit 6</fullName>
    </alternativeName>
</protein>
<dbReference type="EMBL" id="JQ034413">
    <property type="protein sequence ID" value="AFC36316.1"/>
    <property type="molecule type" value="Genomic_DNA"/>
</dbReference>
<keyword evidence="6" id="KW-0679">Respiratory chain</keyword>
<organism evidence="17">
    <name type="scientific">Callirhipis sp. MJTNT-2012</name>
    <dbReference type="NCBI Taxonomy" id="1131606"/>
    <lineage>
        <taxon>Eukaryota</taxon>
        <taxon>Metazoa</taxon>
        <taxon>Ecdysozoa</taxon>
        <taxon>Arthropoda</taxon>
        <taxon>Hexapoda</taxon>
        <taxon>Insecta</taxon>
        <taxon>Pterygota</taxon>
        <taxon>Neoptera</taxon>
        <taxon>Endopterygota</taxon>
        <taxon>Coleoptera</taxon>
        <taxon>Polyphaga</taxon>
        <taxon>Elateriformia</taxon>
        <taxon>Byrrhoidea</taxon>
        <taxon>Callirhipidae</taxon>
        <taxon>Callirhipis</taxon>
    </lineage>
</organism>
<feature type="transmembrane region" description="Helical" evidence="16">
    <location>
        <begin position="137"/>
        <end position="157"/>
    </location>
</feature>
<feature type="transmembrane region" description="Helical" evidence="16">
    <location>
        <begin position="82"/>
        <end position="100"/>
    </location>
</feature>
<keyword evidence="10 16" id="KW-1133">Transmembrane helix</keyword>
<dbReference type="PANTHER" id="PTHR11435:SF1">
    <property type="entry name" value="NADH-UBIQUINONE OXIDOREDUCTASE CHAIN 6"/>
    <property type="match status" value="1"/>
</dbReference>
<evidence type="ECO:0000256" key="16">
    <source>
        <dbReference type="SAM" id="Phobius"/>
    </source>
</evidence>
<evidence type="ECO:0000256" key="4">
    <source>
        <dbReference type="ARBA" id="ARBA00021095"/>
    </source>
</evidence>
<evidence type="ECO:0000256" key="15">
    <source>
        <dbReference type="ARBA" id="ARBA00049551"/>
    </source>
</evidence>
<evidence type="ECO:0000256" key="5">
    <source>
        <dbReference type="ARBA" id="ARBA00022448"/>
    </source>
</evidence>
<evidence type="ECO:0000256" key="8">
    <source>
        <dbReference type="ARBA" id="ARBA00022967"/>
    </source>
</evidence>
<evidence type="ECO:0000256" key="7">
    <source>
        <dbReference type="ARBA" id="ARBA00022692"/>
    </source>
</evidence>
<dbReference type="GO" id="GO:0008137">
    <property type="term" value="F:NADH dehydrogenase (ubiquinone) activity"/>
    <property type="evidence" value="ECO:0007669"/>
    <property type="project" value="UniProtKB-EC"/>
</dbReference>
<evidence type="ECO:0000256" key="2">
    <source>
        <dbReference type="ARBA" id="ARBA00005698"/>
    </source>
</evidence>
<evidence type="ECO:0000313" key="17">
    <source>
        <dbReference type="EMBL" id="AFC36316.1"/>
    </source>
</evidence>
<evidence type="ECO:0000256" key="6">
    <source>
        <dbReference type="ARBA" id="ARBA00022660"/>
    </source>
</evidence>
<name>H9BJX7_9COLE</name>
<evidence type="ECO:0000256" key="14">
    <source>
        <dbReference type="ARBA" id="ARBA00031019"/>
    </source>
</evidence>